<keyword evidence="2" id="KW-0812">Transmembrane</keyword>
<feature type="transmembrane region" description="Helical" evidence="2">
    <location>
        <begin position="32"/>
        <end position="58"/>
    </location>
</feature>
<evidence type="ECO:0000313" key="4">
    <source>
        <dbReference type="Proteomes" id="UP000190341"/>
    </source>
</evidence>
<feature type="transmembrane region" description="Helical" evidence="2">
    <location>
        <begin position="167"/>
        <end position="185"/>
    </location>
</feature>
<name>A0A1T5KH33_9GAMM</name>
<proteinExistence type="predicted"/>
<protein>
    <submittedName>
        <fullName evidence="3">Uncharacterized protein</fullName>
    </submittedName>
</protein>
<dbReference type="Proteomes" id="UP000190341">
    <property type="component" value="Unassembled WGS sequence"/>
</dbReference>
<feature type="transmembrane region" description="Helical" evidence="2">
    <location>
        <begin position="122"/>
        <end position="147"/>
    </location>
</feature>
<evidence type="ECO:0000313" key="3">
    <source>
        <dbReference type="EMBL" id="SKC63017.1"/>
    </source>
</evidence>
<keyword evidence="4" id="KW-1185">Reference proteome</keyword>
<evidence type="ECO:0000256" key="2">
    <source>
        <dbReference type="SAM" id="Phobius"/>
    </source>
</evidence>
<gene>
    <name evidence="3" type="ORF">SAMN06296058_1709</name>
</gene>
<dbReference type="EMBL" id="FUZV01000001">
    <property type="protein sequence ID" value="SKC63017.1"/>
    <property type="molecule type" value="Genomic_DNA"/>
</dbReference>
<keyword evidence="2" id="KW-0472">Membrane</keyword>
<dbReference type="STRING" id="428993.SAMN06296058_1709"/>
<dbReference type="OrthoDB" id="6052089at2"/>
<feature type="transmembrane region" description="Helical" evidence="2">
    <location>
        <begin position="90"/>
        <end position="110"/>
    </location>
</feature>
<organism evidence="3 4">
    <name type="scientific">Pseudoxanthomonas indica</name>
    <dbReference type="NCBI Taxonomy" id="428993"/>
    <lineage>
        <taxon>Bacteria</taxon>
        <taxon>Pseudomonadati</taxon>
        <taxon>Pseudomonadota</taxon>
        <taxon>Gammaproteobacteria</taxon>
        <taxon>Lysobacterales</taxon>
        <taxon>Lysobacteraceae</taxon>
        <taxon>Pseudoxanthomonas</taxon>
    </lineage>
</organism>
<accession>A0A1T5KH33</accession>
<evidence type="ECO:0000256" key="1">
    <source>
        <dbReference type="SAM" id="MobiDB-lite"/>
    </source>
</evidence>
<keyword evidence="2" id="KW-1133">Transmembrane helix</keyword>
<dbReference type="RefSeq" id="WP_079723980.1">
    <property type="nucleotide sequence ID" value="NZ_BMCL01000002.1"/>
</dbReference>
<dbReference type="AlphaFoldDB" id="A0A1T5KH33"/>
<reference evidence="3 4" key="1">
    <citation type="submission" date="2017-02" db="EMBL/GenBank/DDBJ databases">
        <authorList>
            <person name="Peterson S.W."/>
        </authorList>
    </citation>
    <scope>NUCLEOTIDE SEQUENCE [LARGE SCALE GENOMIC DNA]</scope>
    <source>
        <strain evidence="3 4">P15</strain>
    </source>
</reference>
<sequence length="199" mass="21504">MSTPLPPALPSTTMPPPLPRPAAPRKSNFVNILAWLSLAMAALGVVGGLLQMAALAMLDGSSQWQALWEQMHAQGMLPPAIEWAFGHLQLLNALSTLASAVMLVVSWGLLRRLEWARLGFIALLLLGGLLGFGMAWAFAGVADWIVVKLGEAEEVAAFRDMFLSYKLTMYVCSVAIAGLHGWIAWKLHSPAIRGEFRSA</sequence>
<feature type="region of interest" description="Disordered" evidence="1">
    <location>
        <begin position="1"/>
        <end position="20"/>
    </location>
</feature>